<reference evidence="1 2" key="1">
    <citation type="journal article" date="2019" name="Int. J. Syst. Evol. Microbiol.">
        <title>The Global Catalogue of Microorganisms (GCM) 10K type strain sequencing project: providing services to taxonomists for standard genome sequencing and annotation.</title>
        <authorList>
            <consortium name="The Broad Institute Genomics Platform"/>
            <consortium name="The Broad Institute Genome Sequencing Center for Infectious Disease"/>
            <person name="Wu L."/>
            <person name="Ma J."/>
        </authorList>
    </citation>
    <scope>NUCLEOTIDE SEQUENCE [LARGE SCALE GENOMIC DNA]</scope>
    <source>
        <strain evidence="1 2">JCM 14969</strain>
    </source>
</reference>
<dbReference type="InterPro" id="IPR009351">
    <property type="entry name" value="AlkZ-like"/>
</dbReference>
<evidence type="ECO:0000313" key="2">
    <source>
        <dbReference type="Proteomes" id="UP001500393"/>
    </source>
</evidence>
<comment type="caution">
    <text evidence="1">The sequence shown here is derived from an EMBL/GenBank/DDBJ whole genome shotgun (WGS) entry which is preliminary data.</text>
</comment>
<keyword evidence="2" id="KW-1185">Reference proteome</keyword>
<dbReference type="RefSeq" id="WP_344222617.1">
    <property type="nucleotide sequence ID" value="NZ_BAAAOS010000070.1"/>
</dbReference>
<sequence>MPSPRHIQLTPGQERQWTLSRHGFGSLPAAGSEDAAERHMGLHAARLLTPYVSLHARDRTFLPEDLQAALRTRRSLIKLRCMRRTLHILTPEDALIAHTATLPQRRGAYLAELRRQGLSTTAWHRYRAAALEVLATGPVEYRTLVATVPKEHRVRGGSTVAKQLAVLAVKSLWEDGALSALNESASMHHEVKVFLLASNHHPDIDLTIPGLSYHEAIQRLILRYFGCYGPATFRDFVWWSGVKMSDARTALQVCLPLLTSIRLESHESVMYARASDEDALRRTAELPPTHTVLTAYEDPSLKGYHESRRRYVSDDAYDRLFNSIGEARGSVLVGGSVAAIWTWNRPRRKVEVEQVRSVDKRSRGDIRELTANAERFLRLHTIER</sequence>
<organism evidence="1 2">
    <name type="scientific">Kribbella sancticallisti</name>
    <dbReference type="NCBI Taxonomy" id="460087"/>
    <lineage>
        <taxon>Bacteria</taxon>
        <taxon>Bacillati</taxon>
        <taxon>Actinomycetota</taxon>
        <taxon>Actinomycetes</taxon>
        <taxon>Propionibacteriales</taxon>
        <taxon>Kribbellaceae</taxon>
        <taxon>Kribbella</taxon>
    </lineage>
</organism>
<name>A0ABN2EVJ9_9ACTN</name>
<dbReference type="PANTHER" id="PTHR38479:SF2">
    <property type="entry name" value="WINGED HELIX DNA-BINDING DOMAIN-CONTAINING PROTEIN"/>
    <property type="match status" value="1"/>
</dbReference>
<accession>A0ABN2EVJ9</accession>
<gene>
    <name evidence="1" type="ORF">GCM10009789_86380</name>
</gene>
<proteinExistence type="predicted"/>
<evidence type="ECO:0008006" key="3">
    <source>
        <dbReference type="Google" id="ProtNLM"/>
    </source>
</evidence>
<evidence type="ECO:0000313" key="1">
    <source>
        <dbReference type="EMBL" id="GAA1619354.1"/>
    </source>
</evidence>
<dbReference type="Proteomes" id="UP001500393">
    <property type="component" value="Unassembled WGS sequence"/>
</dbReference>
<protein>
    <recommendedName>
        <fullName evidence="3">Winged helix DNA-binding domain-containing protein</fullName>
    </recommendedName>
</protein>
<dbReference type="Pfam" id="PF06224">
    <property type="entry name" value="AlkZ-like"/>
    <property type="match status" value="1"/>
</dbReference>
<dbReference type="PANTHER" id="PTHR38479">
    <property type="entry name" value="LMO0824 PROTEIN"/>
    <property type="match status" value="1"/>
</dbReference>
<dbReference type="EMBL" id="BAAAOS010000070">
    <property type="protein sequence ID" value="GAA1619354.1"/>
    <property type="molecule type" value="Genomic_DNA"/>
</dbReference>